<keyword evidence="1" id="KW-0472">Membrane</keyword>
<dbReference type="AlphaFoldDB" id="A0A1G2GT22"/>
<name>A0A1G2GT22_9BACT</name>
<gene>
    <name evidence="2" type="ORF">A3B25_03830</name>
</gene>
<sequence>MLISRYEPLTIKYRKELIVSTKVWNWGNDLRLRNGGLFLQHSRIWLKNIIVFILLIVFCVIVSLVRVLGSCVVSANWLKRHLSSR</sequence>
<proteinExistence type="predicted"/>
<comment type="caution">
    <text evidence="2">The sequence shown here is derived from an EMBL/GenBank/DDBJ whole genome shotgun (WGS) entry which is preliminary data.</text>
</comment>
<dbReference type="Proteomes" id="UP000179106">
    <property type="component" value="Unassembled WGS sequence"/>
</dbReference>
<reference evidence="2 3" key="1">
    <citation type="journal article" date="2016" name="Nat. Commun.">
        <title>Thousands of microbial genomes shed light on interconnected biogeochemical processes in an aquifer system.</title>
        <authorList>
            <person name="Anantharaman K."/>
            <person name="Brown C.T."/>
            <person name="Hug L.A."/>
            <person name="Sharon I."/>
            <person name="Castelle C.J."/>
            <person name="Probst A.J."/>
            <person name="Thomas B.C."/>
            <person name="Singh A."/>
            <person name="Wilkins M.J."/>
            <person name="Karaoz U."/>
            <person name="Brodie E.L."/>
            <person name="Williams K.H."/>
            <person name="Hubbard S.S."/>
            <person name="Banfield J.F."/>
        </authorList>
    </citation>
    <scope>NUCLEOTIDE SEQUENCE [LARGE SCALE GENOMIC DNA]</scope>
</reference>
<keyword evidence="1" id="KW-1133">Transmembrane helix</keyword>
<evidence type="ECO:0000256" key="1">
    <source>
        <dbReference type="SAM" id="Phobius"/>
    </source>
</evidence>
<feature type="transmembrane region" description="Helical" evidence="1">
    <location>
        <begin position="49"/>
        <end position="78"/>
    </location>
</feature>
<evidence type="ECO:0000313" key="3">
    <source>
        <dbReference type="Proteomes" id="UP000179106"/>
    </source>
</evidence>
<protein>
    <submittedName>
        <fullName evidence="2">Uncharacterized protein</fullName>
    </submittedName>
</protein>
<organism evidence="2 3">
    <name type="scientific">Candidatus Ryanbacteria bacterium RIFCSPLOWO2_01_FULL_48_26</name>
    <dbReference type="NCBI Taxonomy" id="1802126"/>
    <lineage>
        <taxon>Bacteria</taxon>
        <taxon>Candidatus Ryaniibacteriota</taxon>
    </lineage>
</organism>
<evidence type="ECO:0000313" key="2">
    <source>
        <dbReference type="EMBL" id="OGZ53336.1"/>
    </source>
</evidence>
<dbReference type="EMBL" id="MHNW01000023">
    <property type="protein sequence ID" value="OGZ53336.1"/>
    <property type="molecule type" value="Genomic_DNA"/>
</dbReference>
<accession>A0A1G2GT22</accession>
<keyword evidence="1" id="KW-0812">Transmembrane</keyword>